<keyword evidence="3" id="KW-0472">Membrane</keyword>
<dbReference type="GO" id="GO:0016020">
    <property type="term" value="C:membrane"/>
    <property type="evidence" value="ECO:0007669"/>
    <property type="project" value="UniProtKB-SubCell"/>
</dbReference>
<feature type="signal peptide" evidence="5">
    <location>
        <begin position="1"/>
        <end position="19"/>
    </location>
</feature>
<dbReference type="InterPro" id="IPR052014">
    <property type="entry name" value="Dictyostelium_Tiger"/>
</dbReference>
<accession>V9H176</accession>
<dbReference type="PANTHER" id="PTHR31341">
    <property type="entry name" value="IPT/TIG DOMAIN-CONTAINING PROTEIN-RELATED-RELATED"/>
    <property type="match status" value="1"/>
</dbReference>
<dbReference type="FunCoup" id="V9H176">
    <property type="interactions" value="2"/>
</dbReference>
<sequence length="885" mass="100349">MKIKYISIFVILIYKFLFSKPECIFTKDESPNSLVVTKLNCTKQVESFTLYDNKAIEVSLEKAADGYYFDILNYPYKNKLYDISALVFFIPEISSFPKMPTTGGNFNFEYNLAYRSNGMVKPIILNGVNFWPIYNSTLDLFNIQIPKGCGILKFYYDNRLGKWNFFDATYEMGSIPVDPLLDGEGSFTIKGSNLFNTSIEIFSKNDIYSNRKEFGIINDDHTEVKFSINEARYQGLWKIDVKICDTFYRSYTFSFSPELIRMEGVLNNNGGNVTFTGNHLRSKQNVTGTFGNKRIECFNTNSSKSITCTLPTRKNYGFLGYNIPLTVTIDGEYTSNTIKISYDLPLIQNVQQRGNSQIFNVTGVYLSKVIVITVITGMSMKTNITKMNSTSTLEEPGFFIESNNTIFIFLPNNTQPGFMELAIEDGDESFRAPRYNFKITPTITDGQSFKSNTPGDDLKIKGIFMRTVDFDGRDIPLTFESEPDGPICIHSKDGDGLSFTCVLKSGFGSNHTINIYYNLLQIGSFNVSYNPPQLTEVYQEKNGNIKINGYNLGDSIKDSIITVVFSGGITLNGTVIASGHEYLIFGYPVGNKKTASYRFQLGDQQSNMLEQYTLKPIIENSDPAVPCGGGMVTINGHYFFDYAKDTTTVTIGKVVCNISSINVTTIECTIAPNLRSLSPRYTSGSKRLLITSSSADTERMYNYQLPSAGYYYKFEPPTITNTSSIDQTALITIYGTSFGDSNLEILIDGKPCTQHEIDIHTYSSVSCNVTNYAEMLKYNYSDTKFNISISVDGQYFIAEIFQFKCKFYKYIHTSISQLFIYYCCSFRYLDNLRLKVRAKHATQISKHYTFGDQRAPKGPKSPYYDFLKKLSRFPLIRRYFKEHND</sequence>
<dbReference type="Gene3D" id="2.60.40.10">
    <property type="entry name" value="Immunoglobulins"/>
    <property type="match status" value="2"/>
</dbReference>
<evidence type="ECO:0000259" key="6">
    <source>
        <dbReference type="Pfam" id="PF01833"/>
    </source>
</evidence>
<evidence type="ECO:0000256" key="3">
    <source>
        <dbReference type="ARBA" id="ARBA00023136"/>
    </source>
</evidence>
<protein>
    <submittedName>
        <fullName evidence="7">IPT/TIG domain-containing protein</fullName>
    </submittedName>
</protein>
<dbReference type="eggNOG" id="ENOG502RI4S">
    <property type="taxonomic scope" value="Eukaryota"/>
</dbReference>
<evidence type="ECO:0000256" key="5">
    <source>
        <dbReference type="SAM" id="SignalP"/>
    </source>
</evidence>
<reference evidence="7 8" key="1">
    <citation type="journal article" date="2005" name="Nature">
        <title>The genome of the social amoeba Dictyostelium discoideum.</title>
        <authorList>
            <consortium name="The Dictyostelium discoideum Sequencing Consortium"/>
            <person name="Eichinger L."/>
            <person name="Pachebat J.A."/>
            <person name="Glockner G."/>
            <person name="Rajandream M.A."/>
            <person name="Sucgang R."/>
            <person name="Berriman M."/>
            <person name="Song J."/>
            <person name="Olsen R."/>
            <person name="Szafranski K."/>
            <person name="Xu Q."/>
            <person name="Tunggal B."/>
            <person name="Kummerfeld S."/>
            <person name="Madera M."/>
            <person name="Konfortov B.A."/>
            <person name="Rivero F."/>
            <person name="Bankier A.T."/>
            <person name="Lehmann R."/>
            <person name="Hamlin N."/>
            <person name="Davies R."/>
            <person name="Gaudet P."/>
            <person name="Fey P."/>
            <person name="Pilcher K."/>
            <person name="Chen G."/>
            <person name="Saunders D."/>
            <person name="Sodergren E."/>
            <person name="Davis P."/>
            <person name="Kerhornou A."/>
            <person name="Nie X."/>
            <person name="Hall N."/>
            <person name="Anjard C."/>
            <person name="Hemphill L."/>
            <person name="Bason N."/>
            <person name="Farbrother P."/>
            <person name="Desany B."/>
            <person name="Just E."/>
            <person name="Morio T."/>
            <person name="Rost R."/>
            <person name="Churcher C."/>
            <person name="Cooper J."/>
            <person name="Haydock S."/>
            <person name="van Driessche N."/>
            <person name="Cronin A."/>
            <person name="Goodhead I."/>
            <person name="Muzny D."/>
            <person name="Mourier T."/>
            <person name="Pain A."/>
            <person name="Lu M."/>
            <person name="Harper D."/>
            <person name="Lindsay R."/>
            <person name="Hauser H."/>
            <person name="James K."/>
            <person name="Quiles M."/>
            <person name="Madan Babu M."/>
            <person name="Saito T."/>
            <person name="Buchrieser C."/>
            <person name="Wardroper A."/>
            <person name="Felder M."/>
            <person name="Thangavelu M."/>
            <person name="Johnson D."/>
            <person name="Knights A."/>
            <person name="Loulseged H."/>
            <person name="Mungall K."/>
            <person name="Oliver K."/>
            <person name="Price C."/>
            <person name="Quail M.A."/>
            <person name="Urushihara H."/>
            <person name="Hernandez J."/>
            <person name="Rabbinowitsch E."/>
            <person name="Steffen D."/>
            <person name="Sanders M."/>
            <person name="Ma J."/>
            <person name="Kohara Y."/>
            <person name="Sharp S."/>
            <person name="Simmonds M."/>
            <person name="Spiegler S."/>
            <person name="Tivey A."/>
            <person name="Sugano S."/>
            <person name="White B."/>
            <person name="Walker D."/>
            <person name="Woodward J."/>
            <person name="Winckler T."/>
            <person name="Tanaka Y."/>
            <person name="Shaulsky G."/>
            <person name="Schleicher M."/>
            <person name="Weinstock G."/>
            <person name="Rosenthal A."/>
            <person name="Cox E.C."/>
            <person name="Chisholm R.L."/>
            <person name="Gibbs R."/>
            <person name="Loomis W.F."/>
            <person name="Platzer M."/>
            <person name="Kay R.R."/>
            <person name="Williams J."/>
            <person name="Dear P.H."/>
            <person name="Noegel A.A."/>
            <person name="Barrell B."/>
            <person name="Kuspa A."/>
        </authorList>
    </citation>
    <scope>NUCLEOTIDE SEQUENCE [LARGE SCALE GENOMIC DNA]</scope>
    <source>
        <strain evidence="7 8">AX4</strain>
    </source>
</reference>
<evidence type="ECO:0000313" key="8">
    <source>
        <dbReference type="Proteomes" id="UP000002195"/>
    </source>
</evidence>
<organism evidence="7 8">
    <name type="scientific">Dictyostelium discoideum</name>
    <name type="common">Social amoeba</name>
    <dbReference type="NCBI Taxonomy" id="44689"/>
    <lineage>
        <taxon>Eukaryota</taxon>
        <taxon>Amoebozoa</taxon>
        <taxon>Evosea</taxon>
        <taxon>Eumycetozoa</taxon>
        <taxon>Dictyostelia</taxon>
        <taxon>Dictyosteliales</taxon>
        <taxon>Dictyosteliaceae</taxon>
        <taxon>Dictyostelium</taxon>
    </lineage>
</organism>
<dbReference type="VEuPathDB" id="AmoebaDB:DDB_G0271556"/>
<keyword evidence="8" id="KW-1185">Reference proteome</keyword>
<evidence type="ECO:0000256" key="4">
    <source>
        <dbReference type="ARBA" id="ARBA00023180"/>
    </source>
</evidence>
<dbReference type="AlphaFoldDB" id="V9H176"/>
<dbReference type="GeneID" id="8618058"/>
<dbReference type="InParanoid" id="V9H176"/>
<name>V9H176_DICDI</name>
<dbReference type="Pfam" id="PF01833">
    <property type="entry name" value="TIG"/>
    <property type="match status" value="3"/>
</dbReference>
<keyword evidence="4" id="KW-0325">Glycoprotein</keyword>
<dbReference type="InterPro" id="IPR014756">
    <property type="entry name" value="Ig_E-set"/>
</dbReference>
<dbReference type="SUPFAM" id="SSF81296">
    <property type="entry name" value="E set domains"/>
    <property type="match status" value="2"/>
</dbReference>
<dbReference type="KEGG" id="ddi:DDB_G0271556"/>
<dbReference type="dictyBase" id="DDB_G0271556">
    <property type="gene designation" value="tgrJ1"/>
</dbReference>
<dbReference type="PANTHER" id="PTHR31341:SF18">
    <property type="entry name" value="IPT_TIG DOMAIN-CONTAINING PROTEIN-RELATED"/>
    <property type="match status" value="1"/>
</dbReference>
<dbReference type="HOGENOM" id="CLU_325834_0_0_1"/>
<dbReference type="RefSeq" id="XP_645603.2">
    <property type="nucleotide sequence ID" value="XM_640511.2"/>
</dbReference>
<evidence type="ECO:0000256" key="1">
    <source>
        <dbReference type="ARBA" id="ARBA00004370"/>
    </source>
</evidence>
<dbReference type="CDD" id="cd00603">
    <property type="entry name" value="IPT_PCSR"/>
    <property type="match status" value="1"/>
</dbReference>
<feature type="domain" description="IPT/TIG" evidence="6">
    <location>
        <begin position="263"/>
        <end position="341"/>
    </location>
</feature>
<proteinExistence type="predicted"/>
<comment type="subcellular location">
    <subcellularLocation>
        <location evidence="1">Membrane</location>
    </subcellularLocation>
</comment>
<feature type="chain" id="PRO_5004777130" evidence="5">
    <location>
        <begin position="20"/>
        <end position="885"/>
    </location>
</feature>
<dbReference type="EMBL" id="AAFI02000006">
    <property type="protein sequence ID" value="EAL71642.2"/>
    <property type="molecule type" value="Genomic_DNA"/>
</dbReference>
<dbReference type="PaxDb" id="44689-DDB0305020"/>
<feature type="domain" description="IPT/TIG" evidence="6">
    <location>
        <begin position="719"/>
        <end position="802"/>
    </location>
</feature>
<keyword evidence="2 5" id="KW-0732">Signal</keyword>
<comment type="caution">
    <text evidence="7">The sequence shown here is derived from an EMBL/GenBank/DDBJ whole genome shotgun (WGS) entry which is preliminary data.</text>
</comment>
<dbReference type="Proteomes" id="UP000002195">
    <property type="component" value="Unassembled WGS sequence"/>
</dbReference>
<evidence type="ECO:0000256" key="2">
    <source>
        <dbReference type="ARBA" id="ARBA00022729"/>
    </source>
</evidence>
<dbReference type="InterPro" id="IPR002909">
    <property type="entry name" value="IPT_dom"/>
</dbReference>
<dbReference type="InterPro" id="IPR013783">
    <property type="entry name" value="Ig-like_fold"/>
</dbReference>
<dbReference type="OMA" id="GHEYLIF"/>
<gene>
    <name evidence="7" type="primary">tgrJ1</name>
    <name evidence="7" type="ORF">DDB_G0271556</name>
</gene>
<evidence type="ECO:0000313" key="7">
    <source>
        <dbReference type="EMBL" id="EAL71642.2"/>
    </source>
</evidence>
<feature type="domain" description="IPT/TIG" evidence="6">
    <location>
        <begin position="616"/>
        <end position="674"/>
    </location>
</feature>